<evidence type="ECO:0000256" key="3">
    <source>
        <dbReference type="ARBA" id="ARBA00023125"/>
    </source>
</evidence>
<proteinExistence type="predicted"/>
<evidence type="ECO:0000256" key="1">
    <source>
        <dbReference type="ARBA" id="ARBA00023015"/>
    </source>
</evidence>
<keyword evidence="1" id="KW-0805">Transcription regulation</keyword>
<evidence type="ECO:0000259" key="6">
    <source>
        <dbReference type="Pfam" id="PF04545"/>
    </source>
</evidence>
<dbReference type="SUPFAM" id="SSF88659">
    <property type="entry name" value="Sigma3 and sigma4 domains of RNA polymerase sigma factors"/>
    <property type="match status" value="1"/>
</dbReference>
<comment type="caution">
    <text evidence="7">The sequence shown here is derived from an EMBL/GenBank/DDBJ whole genome shotgun (WGS) entry which is preliminary data.</text>
</comment>
<feature type="domain" description="RNA polymerase sigma-70 region 4" evidence="6">
    <location>
        <begin position="131"/>
        <end position="179"/>
    </location>
</feature>
<evidence type="ECO:0000313" key="8">
    <source>
        <dbReference type="Proteomes" id="UP000006462"/>
    </source>
</evidence>
<dbReference type="InterPro" id="IPR013325">
    <property type="entry name" value="RNA_pol_sigma_r2"/>
</dbReference>
<sequence length="196" mass="22696">MAEASELQWEKEKKLWLAMSSGDEEAREQLILAYRPLVYWVAKKFRVNGQRFSDLVQEGTLALIRAVDKFDVSLGHRFTTYACYRIRGQMLNFLQRVEGKAPIPVDVECEDGDETAEFREVEEIIMLREGLLQLPEREAHILRELVVECRNARELAEEMSLDVSHVYRLKKKALAQLKEWFSQEYATSGTAAGIIR</sequence>
<dbReference type="EMBL" id="ADFP01000047">
    <property type="protein sequence ID" value="EFB91253.1"/>
    <property type="molecule type" value="Genomic_DNA"/>
</dbReference>
<gene>
    <name evidence="7" type="ORF">HMPREF7215_0344</name>
</gene>
<evidence type="ECO:0000313" key="7">
    <source>
        <dbReference type="EMBL" id="EFB91253.1"/>
    </source>
</evidence>
<evidence type="ECO:0000256" key="4">
    <source>
        <dbReference type="ARBA" id="ARBA00023163"/>
    </source>
</evidence>
<keyword evidence="3" id="KW-0238">DNA-binding</keyword>
<dbReference type="InterPro" id="IPR007630">
    <property type="entry name" value="RNA_pol_sigma70_r4"/>
</dbReference>
<name>A0ABM9ZWM1_9BACT</name>
<dbReference type="PANTHER" id="PTHR30385">
    <property type="entry name" value="SIGMA FACTOR F FLAGELLAR"/>
    <property type="match status" value="1"/>
</dbReference>
<dbReference type="SUPFAM" id="SSF88946">
    <property type="entry name" value="Sigma2 domain of RNA polymerase sigma factors"/>
    <property type="match status" value="1"/>
</dbReference>
<dbReference type="Gene3D" id="1.20.120.1810">
    <property type="match status" value="1"/>
</dbReference>
<protein>
    <submittedName>
        <fullName evidence="7">Sigma-70 region 2</fullName>
    </submittedName>
</protein>
<reference evidence="7 8" key="1">
    <citation type="submission" date="2009-12" db="EMBL/GenBank/DDBJ databases">
        <authorList>
            <person name="Shrivastava S."/>
            <person name="Madupu R."/>
            <person name="Durkin A.S."/>
            <person name="Torralba M."/>
            <person name="Methe B."/>
            <person name="Sutton G.G."/>
            <person name="Strausberg R.L."/>
            <person name="Nelson K.E."/>
        </authorList>
    </citation>
    <scope>NUCLEOTIDE SEQUENCE [LARGE SCALE GENOMIC DNA]</scope>
    <source>
        <strain evidence="7 8">W5455</strain>
    </source>
</reference>
<evidence type="ECO:0000256" key="2">
    <source>
        <dbReference type="ARBA" id="ARBA00023082"/>
    </source>
</evidence>
<keyword evidence="8" id="KW-1185">Reference proteome</keyword>
<accession>A0ABM9ZWM1</accession>
<organism evidence="7 8">
    <name type="scientific">Pyramidobacter piscolens W5455</name>
    <dbReference type="NCBI Taxonomy" id="352165"/>
    <lineage>
        <taxon>Bacteria</taxon>
        <taxon>Thermotogati</taxon>
        <taxon>Synergistota</taxon>
        <taxon>Synergistia</taxon>
        <taxon>Synergistales</taxon>
        <taxon>Dethiosulfovibrionaceae</taxon>
        <taxon>Pyramidobacter</taxon>
    </lineage>
</organism>
<dbReference type="Pfam" id="PF04542">
    <property type="entry name" value="Sigma70_r2"/>
    <property type="match status" value="1"/>
</dbReference>
<dbReference type="RefSeq" id="WP_009164317.1">
    <property type="nucleotide sequence ID" value="NZ_ADFP01000047.1"/>
</dbReference>
<dbReference type="InterPro" id="IPR014284">
    <property type="entry name" value="RNA_pol_sigma-70_dom"/>
</dbReference>
<feature type="domain" description="RNA polymerase sigma-70 region 2" evidence="5">
    <location>
        <begin position="30"/>
        <end position="96"/>
    </location>
</feature>
<evidence type="ECO:0000259" key="5">
    <source>
        <dbReference type="Pfam" id="PF04542"/>
    </source>
</evidence>
<dbReference type="NCBIfam" id="TIGR02937">
    <property type="entry name" value="sigma70-ECF"/>
    <property type="match status" value="1"/>
</dbReference>
<dbReference type="InterPro" id="IPR007627">
    <property type="entry name" value="RNA_pol_sigma70_r2"/>
</dbReference>
<dbReference type="InterPro" id="IPR013324">
    <property type="entry name" value="RNA_pol_sigma_r3/r4-like"/>
</dbReference>
<keyword evidence="2" id="KW-0731">Sigma factor</keyword>
<keyword evidence="4" id="KW-0804">Transcription</keyword>
<dbReference type="Pfam" id="PF04545">
    <property type="entry name" value="Sigma70_r4"/>
    <property type="match status" value="1"/>
</dbReference>
<dbReference type="Gene3D" id="1.20.140.160">
    <property type="match status" value="1"/>
</dbReference>
<dbReference type="Proteomes" id="UP000006462">
    <property type="component" value="Unassembled WGS sequence"/>
</dbReference>